<accession>A0A6L7G6Q1</accession>
<dbReference type="InterPro" id="IPR000801">
    <property type="entry name" value="Esterase-like"/>
</dbReference>
<dbReference type="Pfam" id="PF00756">
    <property type="entry name" value="Esterase"/>
    <property type="match status" value="1"/>
</dbReference>
<dbReference type="PANTHER" id="PTHR48098">
    <property type="entry name" value="ENTEROCHELIN ESTERASE-RELATED"/>
    <property type="match status" value="1"/>
</dbReference>
<keyword evidence="2" id="KW-1185">Reference proteome</keyword>
<dbReference type="InterPro" id="IPR029058">
    <property type="entry name" value="AB_hydrolase_fold"/>
</dbReference>
<dbReference type="SUPFAM" id="SSF53474">
    <property type="entry name" value="alpha/beta-Hydrolases"/>
    <property type="match status" value="1"/>
</dbReference>
<evidence type="ECO:0000313" key="1">
    <source>
        <dbReference type="EMBL" id="MXN19217.1"/>
    </source>
</evidence>
<protein>
    <recommendedName>
        <fullName evidence="3">Esterase family protein</fullName>
    </recommendedName>
</protein>
<gene>
    <name evidence="1" type="ORF">GR170_15350</name>
</gene>
<name>A0A6L7G6Q1_9RHOB</name>
<dbReference type="AlphaFoldDB" id="A0A6L7G6Q1"/>
<reference evidence="1 2" key="1">
    <citation type="submission" date="2019-12" db="EMBL/GenBank/DDBJ databases">
        <authorList>
            <person name="Li M."/>
        </authorList>
    </citation>
    <scope>NUCLEOTIDE SEQUENCE [LARGE SCALE GENOMIC DNA]</scope>
    <source>
        <strain evidence="1 2">GBMRC 2024</strain>
    </source>
</reference>
<dbReference type="InterPro" id="IPR050583">
    <property type="entry name" value="Mycobacterial_A85_antigen"/>
</dbReference>
<organism evidence="1 2">
    <name type="scientific">Pseudooceanicola albus</name>
    <dbReference type="NCBI Taxonomy" id="2692189"/>
    <lineage>
        <taxon>Bacteria</taxon>
        <taxon>Pseudomonadati</taxon>
        <taxon>Pseudomonadota</taxon>
        <taxon>Alphaproteobacteria</taxon>
        <taxon>Rhodobacterales</taxon>
        <taxon>Paracoccaceae</taxon>
        <taxon>Pseudooceanicola</taxon>
    </lineage>
</organism>
<evidence type="ECO:0000313" key="2">
    <source>
        <dbReference type="Proteomes" id="UP000477911"/>
    </source>
</evidence>
<dbReference type="EMBL" id="WUMU01000017">
    <property type="protein sequence ID" value="MXN19217.1"/>
    <property type="molecule type" value="Genomic_DNA"/>
</dbReference>
<evidence type="ECO:0008006" key="3">
    <source>
        <dbReference type="Google" id="ProtNLM"/>
    </source>
</evidence>
<dbReference type="Proteomes" id="UP000477911">
    <property type="component" value="Unassembled WGS sequence"/>
</dbReference>
<dbReference type="Gene3D" id="3.40.50.1820">
    <property type="entry name" value="alpha/beta hydrolase"/>
    <property type="match status" value="1"/>
</dbReference>
<sequence length="309" mass="33896">MLLNRPFRLVLMMVMAALVLGPGAAVAEVRTGLTLSSRTLGHRVAYDIYLPPGYDSDSRDYPVLYLLHGGGTGQPDDWFTLAGIDQLLDRMIGAGEIRPMIVVAPDGRRNVRNDVATYFLDDADGTSRWETMFFQDFVPAIEARYRAIGTGDTRALMGISMGGLAAVVYQLHHPDAVAGVAAYSAAFRTQAQLLGLSPEAYQLRYGGLLGPGLEGKDRVNDAWRALTPEALIAGTDRARFARVPRLWLMTGAEDPFFEGEAQLHVALRAAGIRDRFLVADGGHNWPFWRAHLAEGLRHINAVLTRDYGE</sequence>
<comment type="caution">
    <text evidence="1">The sequence shown here is derived from an EMBL/GenBank/DDBJ whole genome shotgun (WGS) entry which is preliminary data.</text>
</comment>
<proteinExistence type="predicted"/>
<dbReference type="RefSeq" id="WP_160895341.1">
    <property type="nucleotide sequence ID" value="NZ_WUMU01000017.1"/>
</dbReference>
<dbReference type="PANTHER" id="PTHR48098:SF1">
    <property type="entry name" value="DIACYLGLYCEROL ACYLTRANSFERASE_MYCOLYLTRANSFERASE AG85A"/>
    <property type="match status" value="1"/>
</dbReference>